<organism evidence="2 3">
    <name type="scientific">Aspergillus welwitschiae</name>
    <dbReference type="NCBI Taxonomy" id="1341132"/>
    <lineage>
        <taxon>Eukaryota</taxon>
        <taxon>Fungi</taxon>
        <taxon>Dikarya</taxon>
        <taxon>Ascomycota</taxon>
        <taxon>Pezizomycotina</taxon>
        <taxon>Eurotiomycetes</taxon>
        <taxon>Eurotiomycetidae</taxon>
        <taxon>Eurotiales</taxon>
        <taxon>Aspergillaceae</taxon>
        <taxon>Aspergillus</taxon>
        <taxon>Aspergillus subgen. Circumdati</taxon>
    </lineage>
</organism>
<proteinExistence type="predicted"/>
<keyword evidence="3" id="KW-1185">Reference proteome</keyword>
<dbReference type="GeneID" id="38133853"/>
<feature type="transmembrane region" description="Helical" evidence="1">
    <location>
        <begin position="16"/>
        <end position="34"/>
    </location>
</feature>
<dbReference type="AlphaFoldDB" id="A0A3F3Q8U3"/>
<keyword evidence="1" id="KW-1133">Transmembrane helix</keyword>
<evidence type="ECO:0000256" key="1">
    <source>
        <dbReference type="SAM" id="Phobius"/>
    </source>
</evidence>
<gene>
    <name evidence="2" type="ORF">BDQ94DRAFT_139748</name>
</gene>
<name>A0A3F3Q8U3_9EURO</name>
<sequence length="72" mass="8277">MSDHETPNWPRRNGELYLVLISHPAGFRGLVLIFSMLVQVQVERGFGVWVSLVFGVVGSKSCGWWMGNVRWW</sequence>
<dbReference type="RefSeq" id="XP_026628561.1">
    <property type="nucleotide sequence ID" value="XM_026765497.1"/>
</dbReference>
<reference evidence="2 3" key="1">
    <citation type="submission" date="2018-07" db="EMBL/GenBank/DDBJ databases">
        <title>The genomes of Aspergillus section Nigri reveals drivers in fungal speciation.</title>
        <authorList>
            <consortium name="DOE Joint Genome Institute"/>
            <person name="Vesth T.C."/>
            <person name="Nybo J."/>
            <person name="Theobald S."/>
            <person name="Brandl J."/>
            <person name="Frisvad J.C."/>
            <person name="Nielsen K.F."/>
            <person name="Lyhne E.K."/>
            <person name="Kogle M.E."/>
            <person name="Kuo A."/>
            <person name="Riley R."/>
            <person name="Clum A."/>
            <person name="Nolan M."/>
            <person name="Lipzen A."/>
            <person name="Salamov A."/>
            <person name="Henrissat B."/>
            <person name="Wiebenga A."/>
            <person name="De vries R.P."/>
            <person name="Grigoriev I.V."/>
            <person name="Mortensen U.H."/>
            <person name="Andersen M.R."/>
            <person name="Baker S.E."/>
        </authorList>
    </citation>
    <scope>NUCLEOTIDE SEQUENCE [LARGE SCALE GENOMIC DNA]</scope>
    <source>
        <strain evidence="2 3">CBS 139.54b</strain>
    </source>
</reference>
<keyword evidence="1" id="KW-0812">Transmembrane</keyword>
<feature type="transmembrane region" description="Helical" evidence="1">
    <location>
        <begin position="46"/>
        <end position="66"/>
    </location>
</feature>
<dbReference type="EMBL" id="KZ852040">
    <property type="protein sequence ID" value="RDH35539.1"/>
    <property type="molecule type" value="Genomic_DNA"/>
</dbReference>
<evidence type="ECO:0000313" key="2">
    <source>
        <dbReference type="EMBL" id="RDH35539.1"/>
    </source>
</evidence>
<keyword evidence="1" id="KW-0472">Membrane</keyword>
<evidence type="ECO:0000313" key="3">
    <source>
        <dbReference type="Proteomes" id="UP000253729"/>
    </source>
</evidence>
<dbReference type="Proteomes" id="UP000253729">
    <property type="component" value="Unassembled WGS sequence"/>
</dbReference>
<accession>A0A3F3Q8U3</accession>
<protein>
    <submittedName>
        <fullName evidence="2">Uncharacterized protein</fullName>
    </submittedName>
</protein>